<protein>
    <submittedName>
        <fullName evidence="3">Nodule-specific Glycine Rich Peptide</fullName>
    </submittedName>
</protein>
<accession>A0A072V6D2</accession>
<organism evidence="3 6">
    <name type="scientific">Medicago truncatula</name>
    <name type="common">Barrel medic</name>
    <name type="synonym">Medicago tribuloides</name>
    <dbReference type="NCBI Taxonomy" id="3880"/>
    <lineage>
        <taxon>Eukaryota</taxon>
        <taxon>Viridiplantae</taxon>
        <taxon>Streptophyta</taxon>
        <taxon>Embryophyta</taxon>
        <taxon>Tracheophyta</taxon>
        <taxon>Spermatophyta</taxon>
        <taxon>Magnoliopsida</taxon>
        <taxon>eudicotyledons</taxon>
        <taxon>Gunneridae</taxon>
        <taxon>Pentapetalae</taxon>
        <taxon>rosids</taxon>
        <taxon>fabids</taxon>
        <taxon>Fabales</taxon>
        <taxon>Fabaceae</taxon>
        <taxon>Papilionoideae</taxon>
        <taxon>50 kb inversion clade</taxon>
        <taxon>NPAAA clade</taxon>
        <taxon>Hologalegina</taxon>
        <taxon>IRL clade</taxon>
        <taxon>Trifolieae</taxon>
        <taxon>Medicago</taxon>
    </lineage>
</organism>
<dbReference type="HOGENOM" id="CLU_2375977_0_0_1"/>
<feature type="compositionally biased region" description="Gly residues" evidence="1">
    <location>
        <begin position="86"/>
        <end position="95"/>
    </location>
</feature>
<proteinExistence type="predicted"/>
<gene>
    <name evidence="3" type="ordered locus">MTR_2g043880</name>
    <name evidence="4" type="ORF">MtrunA17_Chr2g0301491</name>
</gene>
<reference evidence="3 6" key="2">
    <citation type="journal article" date="2014" name="BMC Genomics">
        <title>An improved genome release (version Mt4.0) for the model legume Medicago truncatula.</title>
        <authorList>
            <person name="Tang H."/>
            <person name="Krishnakumar V."/>
            <person name="Bidwell S."/>
            <person name="Rosen B."/>
            <person name="Chan A."/>
            <person name="Zhou S."/>
            <person name="Gentzbittel L."/>
            <person name="Childs K.L."/>
            <person name="Yandell M."/>
            <person name="Gundlach H."/>
            <person name="Mayer K.F."/>
            <person name="Schwartz D.C."/>
            <person name="Town C.D."/>
        </authorList>
    </citation>
    <scope>GENOME REANNOTATION</scope>
    <source>
        <strain evidence="3">A17</strain>
        <strain evidence="5 6">cv. Jemalong A17</strain>
    </source>
</reference>
<keyword evidence="6" id="KW-1185">Reference proteome</keyword>
<dbReference type="Proteomes" id="UP000002051">
    <property type="component" value="Chromosome 2"/>
</dbReference>
<evidence type="ECO:0000256" key="2">
    <source>
        <dbReference type="SAM" id="SignalP"/>
    </source>
</evidence>
<feature type="compositionally biased region" description="Basic and acidic residues" evidence="1">
    <location>
        <begin position="66"/>
        <end position="85"/>
    </location>
</feature>
<evidence type="ECO:0000313" key="6">
    <source>
        <dbReference type="Proteomes" id="UP000002051"/>
    </source>
</evidence>
<name>A0A072V6D2_MEDTR</name>
<evidence type="ECO:0000313" key="5">
    <source>
        <dbReference type="EnsemblPlants" id="KEH37644"/>
    </source>
</evidence>
<feature type="chain" id="PRO_5014500284" evidence="2">
    <location>
        <begin position="23"/>
        <end position="95"/>
    </location>
</feature>
<reference evidence="5" key="3">
    <citation type="submission" date="2015-04" db="UniProtKB">
        <authorList>
            <consortium name="EnsemblPlants"/>
        </authorList>
    </citation>
    <scope>IDENTIFICATION</scope>
    <source>
        <strain evidence="5">cv. Jemalong A17</strain>
    </source>
</reference>
<feature type="signal peptide" evidence="2">
    <location>
        <begin position="1"/>
        <end position="22"/>
    </location>
</feature>
<reference evidence="3 6" key="1">
    <citation type="journal article" date="2011" name="Nature">
        <title>The Medicago genome provides insight into the evolution of rhizobial symbioses.</title>
        <authorList>
            <person name="Young N.D."/>
            <person name="Debelle F."/>
            <person name="Oldroyd G.E."/>
            <person name="Geurts R."/>
            <person name="Cannon S.B."/>
            <person name="Udvardi M.K."/>
            <person name="Benedito V.A."/>
            <person name="Mayer K.F."/>
            <person name="Gouzy J."/>
            <person name="Schoof H."/>
            <person name="Van de Peer Y."/>
            <person name="Proost S."/>
            <person name="Cook D.R."/>
            <person name="Meyers B.C."/>
            <person name="Spannagl M."/>
            <person name="Cheung F."/>
            <person name="De Mita S."/>
            <person name="Krishnakumar V."/>
            <person name="Gundlach H."/>
            <person name="Zhou S."/>
            <person name="Mudge J."/>
            <person name="Bharti A.K."/>
            <person name="Murray J.D."/>
            <person name="Naoumkina M.A."/>
            <person name="Rosen B."/>
            <person name="Silverstein K.A."/>
            <person name="Tang H."/>
            <person name="Rombauts S."/>
            <person name="Zhao P.X."/>
            <person name="Zhou P."/>
            <person name="Barbe V."/>
            <person name="Bardou P."/>
            <person name="Bechner M."/>
            <person name="Bellec A."/>
            <person name="Berger A."/>
            <person name="Berges H."/>
            <person name="Bidwell S."/>
            <person name="Bisseling T."/>
            <person name="Choisne N."/>
            <person name="Couloux A."/>
            <person name="Denny R."/>
            <person name="Deshpande S."/>
            <person name="Dai X."/>
            <person name="Doyle J.J."/>
            <person name="Dudez A.M."/>
            <person name="Farmer A.D."/>
            <person name="Fouteau S."/>
            <person name="Franken C."/>
            <person name="Gibelin C."/>
            <person name="Gish J."/>
            <person name="Goldstein S."/>
            <person name="Gonzalez A.J."/>
            <person name="Green P.J."/>
            <person name="Hallab A."/>
            <person name="Hartog M."/>
            <person name="Hua A."/>
            <person name="Humphray S.J."/>
            <person name="Jeong D.H."/>
            <person name="Jing Y."/>
            <person name="Jocker A."/>
            <person name="Kenton S.M."/>
            <person name="Kim D.J."/>
            <person name="Klee K."/>
            <person name="Lai H."/>
            <person name="Lang C."/>
            <person name="Lin S."/>
            <person name="Macmil S.L."/>
            <person name="Magdelenat G."/>
            <person name="Matthews L."/>
            <person name="McCorrison J."/>
            <person name="Monaghan E.L."/>
            <person name="Mun J.H."/>
            <person name="Najar F.Z."/>
            <person name="Nicholson C."/>
            <person name="Noirot C."/>
            <person name="O'Bleness M."/>
            <person name="Paule C.R."/>
            <person name="Poulain J."/>
            <person name="Prion F."/>
            <person name="Qin B."/>
            <person name="Qu C."/>
            <person name="Retzel E.F."/>
            <person name="Riddle C."/>
            <person name="Sallet E."/>
            <person name="Samain S."/>
            <person name="Samson N."/>
            <person name="Sanders I."/>
            <person name="Saurat O."/>
            <person name="Scarpelli C."/>
            <person name="Schiex T."/>
            <person name="Segurens B."/>
            <person name="Severin A.J."/>
            <person name="Sherrier D.J."/>
            <person name="Shi R."/>
            <person name="Sims S."/>
            <person name="Singer S.R."/>
            <person name="Sinharoy S."/>
            <person name="Sterck L."/>
            <person name="Viollet A."/>
            <person name="Wang B.B."/>
            <person name="Wang K."/>
            <person name="Wang M."/>
            <person name="Wang X."/>
            <person name="Warfsmann J."/>
            <person name="Weissenbach J."/>
            <person name="White D.D."/>
            <person name="White J.D."/>
            <person name="Wiley G.B."/>
            <person name="Wincker P."/>
            <person name="Xing Y."/>
            <person name="Yang L."/>
            <person name="Yao Z."/>
            <person name="Ying F."/>
            <person name="Zhai J."/>
            <person name="Zhou L."/>
            <person name="Zuber A."/>
            <person name="Denarie J."/>
            <person name="Dixon R.A."/>
            <person name="May G.D."/>
            <person name="Schwartz D.C."/>
            <person name="Rogers J."/>
            <person name="Quetier F."/>
            <person name="Town C.D."/>
            <person name="Roe B.A."/>
        </authorList>
    </citation>
    <scope>NUCLEOTIDE SEQUENCE [LARGE SCALE GENOMIC DNA]</scope>
    <source>
        <strain evidence="3">A17</strain>
        <strain evidence="5 6">cv. Jemalong A17</strain>
    </source>
</reference>
<dbReference type="EMBL" id="PSQE01000002">
    <property type="protein sequence ID" value="RHN73712.1"/>
    <property type="molecule type" value="Genomic_DNA"/>
</dbReference>
<feature type="region of interest" description="Disordered" evidence="1">
    <location>
        <begin position="40"/>
        <end position="95"/>
    </location>
</feature>
<dbReference type="EnsemblPlants" id="KEH37644">
    <property type="protein sequence ID" value="KEH37644"/>
    <property type="gene ID" value="MTR_2g043880"/>
</dbReference>
<keyword evidence="2" id="KW-0732">Signal</keyword>
<sequence>MKTKYFVFVFSCALIFFSVVAIAPSKHVGATEKFKISVEWKPRPGPSAESWVRNKGGHGSGSRGNDGGKGERFKGGKHKETEHDGGGGGGGKMKK</sequence>
<dbReference type="AlphaFoldDB" id="A0A072V6D2"/>
<evidence type="ECO:0000313" key="3">
    <source>
        <dbReference type="EMBL" id="KEH37644.1"/>
    </source>
</evidence>
<dbReference type="Proteomes" id="UP000265566">
    <property type="component" value="Chromosome 2"/>
</dbReference>
<dbReference type="EMBL" id="CM001218">
    <property type="protein sequence ID" value="KEH37644.1"/>
    <property type="molecule type" value="Genomic_DNA"/>
</dbReference>
<reference evidence="4" key="4">
    <citation type="journal article" date="2018" name="Nat. Plants">
        <title>Whole-genome landscape of Medicago truncatula symbiotic genes.</title>
        <authorList>
            <person name="Pecrix Y."/>
            <person name="Gamas P."/>
            <person name="Carrere S."/>
        </authorList>
    </citation>
    <scope>NUCLEOTIDE SEQUENCE</scope>
    <source>
        <tissue evidence="4">Leaves</tissue>
    </source>
</reference>
<evidence type="ECO:0000256" key="1">
    <source>
        <dbReference type="SAM" id="MobiDB-lite"/>
    </source>
</evidence>
<dbReference type="Gramene" id="rna9564">
    <property type="protein sequence ID" value="RHN73712.1"/>
    <property type="gene ID" value="gene9564"/>
</dbReference>
<evidence type="ECO:0000313" key="4">
    <source>
        <dbReference type="EMBL" id="RHN73712.1"/>
    </source>
</evidence>